<evidence type="ECO:0000313" key="1">
    <source>
        <dbReference type="EMBL" id="SCZ28705.1"/>
    </source>
</evidence>
<reference evidence="2" key="1">
    <citation type="submission" date="2016-10" db="EMBL/GenBank/DDBJ databases">
        <authorList>
            <person name="de Groot N.N."/>
        </authorList>
    </citation>
    <scope>NUCLEOTIDE SEQUENCE [LARGE SCALE GENOMIC DNA]</scope>
    <source>
        <strain evidence="2">DSM 15758</strain>
    </source>
</reference>
<organism evidence="1 2">
    <name type="scientific">Pseudomonas oryzihabitans</name>
    <dbReference type="NCBI Taxonomy" id="47885"/>
    <lineage>
        <taxon>Bacteria</taxon>
        <taxon>Pseudomonadati</taxon>
        <taxon>Pseudomonadota</taxon>
        <taxon>Gammaproteobacteria</taxon>
        <taxon>Pseudomonadales</taxon>
        <taxon>Pseudomonadaceae</taxon>
        <taxon>Pseudomonas</taxon>
    </lineage>
</organism>
<evidence type="ECO:0000313" key="2">
    <source>
        <dbReference type="Proteomes" id="UP000183046"/>
    </source>
</evidence>
<dbReference type="EMBL" id="FMWB01000003">
    <property type="protein sequence ID" value="SCZ28705.1"/>
    <property type="molecule type" value="Genomic_DNA"/>
</dbReference>
<name>A0A1G5MU51_9PSED</name>
<comment type="caution">
    <text evidence="1">The sequence shown here is derived from an EMBL/GenBank/DDBJ whole genome shotgun (WGS) entry which is preliminary data.</text>
</comment>
<dbReference type="InterPro" id="IPR036410">
    <property type="entry name" value="HSP_DnaJ_Cys-rich_dom_sf"/>
</dbReference>
<sequence length="99" mass="11019">MRKKHGPDLKRATPEIDRCPACRSTGVYQGLSYEMDCATCEGAGWVVAGTGEVIPEDRRALTLCRKIREMELQSRAVAAPPREVWNNRRGPHGSHRTGD</sequence>
<dbReference type="SUPFAM" id="SSF57938">
    <property type="entry name" value="DnaJ/Hsp40 cysteine-rich domain"/>
    <property type="match status" value="1"/>
</dbReference>
<proteinExistence type="predicted"/>
<gene>
    <name evidence="1" type="ORF">SAMN05216279_103105</name>
</gene>
<dbReference type="AlphaFoldDB" id="A0A1G5MU51"/>
<accession>A0A1G5MU51</accession>
<protein>
    <submittedName>
        <fullName evidence="1">Uncharacterized protein</fullName>
    </submittedName>
</protein>
<dbReference type="Proteomes" id="UP000183046">
    <property type="component" value="Unassembled WGS sequence"/>
</dbReference>